<keyword evidence="2" id="KW-1015">Disulfide bond</keyword>
<dbReference type="Pfam" id="PF13385">
    <property type="entry name" value="Laminin_G_3"/>
    <property type="match status" value="1"/>
</dbReference>
<proteinExistence type="predicted"/>
<keyword evidence="1" id="KW-0732">Signal</keyword>
<dbReference type="SUPFAM" id="SSF51445">
    <property type="entry name" value="(Trans)glycosidases"/>
    <property type="match status" value="1"/>
</dbReference>
<dbReference type="Gene3D" id="3.20.20.80">
    <property type="entry name" value="Glycosidases"/>
    <property type="match status" value="1"/>
</dbReference>
<comment type="caution">
    <text evidence="4">The sequence shown here is derived from an EMBL/GenBank/DDBJ whole genome shotgun (WGS) entry which is preliminary data.</text>
</comment>
<dbReference type="InterPro" id="IPR017853">
    <property type="entry name" value="GH"/>
</dbReference>
<gene>
    <name evidence="4" type="ORF">G9H71_22615</name>
</gene>
<dbReference type="InterPro" id="IPR013320">
    <property type="entry name" value="ConA-like_dom_sf"/>
</dbReference>
<dbReference type="InterPro" id="IPR006558">
    <property type="entry name" value="LamG-like"/>
</dbReference>
<feature type="non-terminal residue" evidence="4">
    <location>
        <position position="1"/>
    </location>
</feature>
<dbReference type="SUPFAM" id="SSF49899">
    <property type="entry name" value="Concanavalin A-like lectins/glucanases"/>
    <property type="match status" value="1"/>
</dbReference>
<dbReference type="EMBL" id="JAANNP010000221">
    <property type="protein sequence ID" value="NHC16580.1"/>
    <property type="molecule type" value="Genomic_DNA"/>
</dbReference>
<evidence type="ECO:0000259" key="3">
    <source>
        <dbReference type="SMART" id="SM00560"/>
    </source>
</evidence>
<evidence type="ECO:0000256" key="2">
    <source>
        <dbReference type="ARBA" id="ARBA00023157"/>
    </source>
</evidence>
<organism evidence="4 5">
    <name type="scientific">Motilibacter deserti</name>
    <dbReference type="NCBI Taxonomy" id="2714956"/>
    <lineage>
        <taxon>Bacteria</taxon>
        <taxon>Bacillati</taxon>
        <taxon>Actinomycetota</taxon>
        <taxon>Actinomycetes</taxon>
        <taxon>Motilibacterales</taxon>
        <taxon>Motilibacteraceae</taxon>
        <taxon>Motilibacter</taxon>
    </lineage>
</organism>
<dbReference type="Proteomes" id="UP000800981">
    <property type="component" value="Unassembled WGS sequence"/>
</dbReference>
<reference evidence="4 5" key="1">
    <citation type="submission" date="2020-03" db="EMBL/GenBank/DDBJ databases">
        <title>Two novel Motilibacter sp.</title>
        <authorList>
            <person name="Liu S."/>
        </authorList>
    </citation>
    <scope>NUCLEOTIDE SEQUENCE [LARGE SCALE GENOMIC DNA]</scope>
    <source>
        <strain evidence="4 5">E257</strain>
    </source>
</reference>
<sequence length="534" mass="56248">VVDEHDSITSVIGWVVFNEGWGEWDRTTTGQIADSVKAQDPTRLVNAHSGVNCCNSKGDSGRGDILDWHEYRDNGPAFPAPDANRAAIDGEHGGMGLVIPGHTWPGGSLNNYGPDLQTRADLTRAYVNNERPLIAAASCGLSGSVYTQITDVETELNGLWTYDRREEKVDPAQIRAINEEIIAAGESTGQVVLPPGKPGLVGVGAWPLDEGRGSVTEDVSGGGHDGTLVNGPTWVTGKSGNALQFNGTNQYVDTGAQAVDTTGNYTVSAWAKIDRLGGFATVVSQDGNTSSDFFLQYSGENRRWAFSYPGVRALAQNLGEPQVGRWYHLTGVRDVTAGELRIYVDGQLAGKASVCGGAEDPGNLVIGRGKFNGNPVDYFPGAIDAVHVYDRVLSDAEIASLAAAEPAVVRVSDVSAAFEALSAQLPASAARDLRSLLADASASYAAGDWAAMRARAQEIRAWLDTAAASKIGDAARTQLLGLVDQLVPARTAVQSVRFELGTLTRSGDIAASTARDLQALLAAGDLEELRAAVA</sequence>
<keyword evidence="5" id="KW-1185">Reference proteome</keyword>
<dbReference type="RefSeq" id="WP_166284995.1">
    <property type="nucleotide sequence ID" value="NZ_JAANNP010000221.1"/>
</dbReference>
<protein>
    <submittedName>
        <fullName evidence="4">LamG domain-containing protein</fullName>
    </submittedName>
</protein>
<dbReference type="PANTHER" id="PTHR47635:SF2">
    <property type="entry name" value="LAMG-LIKE JELLYROLL FOLD DOMAIN-CONTAINING PROTEIN"/>
    <property type="match status" value="1"/>
</dbReference>
<feature type="non-terminal residue" evidence="4">
    <location>
        <position position="534"/>
    </location>
</feature>
<dbReference type="SMART" id="SM00560">
    <property type="entry name" value="LamGL"/>
    <property type="match status" value="1"/>
</dbReference>
<accession>A0ABX0H4A6</accession>
<evidence type="ECO:0000313" key="4">
    <source>
        <dbReference type="EMBL" id="NHC16580.1"/>
    </source>
</evidence>
<evidence type="ECO:0000256" key="1">
    <source>
        <dbReference type="ARBA" id="ARBA00022729"/>
    </source>
</evidence>
<feature type="domain" description="LamG-like jellyroll fold" evidence="3">
    <location>
        <begin position="263"/>
        <end position="396"/>
    </location>
</feature>
<evidence type="ECO:0000313" key="5">
    <source>
        <dbReference type="Proteomes" id="UP000800981"/>
    </source>
</evidence>
<dbReference type="PANTHER" id="PTHR47635">
    <property type="entry name" value="CUB DOMAIN-CONTAINING PROTEIN"/>
    <property type="match status" value="1"/>
</dbReference>
<name>A0ABX0H4A6_9ACTN</name>
<dbReference type="Gene3D" id="2.60.120.200">
    <property type="match status" value="1"/>
</dbReference>